<feature type="domain" description="Glycosyl transferase CAP10" evidence="2">
    <location>
        <begin position="91"/>
        <end position="298"/>
    </location>
</feature>
<organism evidence="3 4">
    <name type="scientific">Fuscovulum ytuae</name>
    <dbReference type="NCBI Taxonomy" id="3042299"/>
    <lineage>
        <taxon>Bacteria</taxon>
        <taxon>Pseudomonadati</taxon>
        <taxon>Pseudomonadota</taxon>
        <taxon>Alphaproteobacteria</taxon>
        <taxon>Rhodobacterales</taxon>
        <taxon>Paracoccaceae</taxon>
        <taxon>Fuscovulum</taxon>
    </lineage>
</organism>
<gene>
    <name evidence="3" type="ORF">QF092_17705</name>
</gene>
<dbReference type="Proteomes" id="UP001230978">
    <property type="component" value="Chromosome"/>
</dbReference>
<name>A0ABY8Q6Z2_9RHOB</name>
<dbReference type="NCBIfam" id="TIGR01444">
    <property type="entry name" value="fkbM_fam"/>
    <property type="match status" value="1"/>
</dbReference>
<dbReference type="RefSeq" id="WP_281466033.1">
    <property type="nucleotide sequence ID" value="NZ_CP124535.1"/>
</dbReference>
<dbReference type="SUPFAM" id="SSF53335">
    <property type="entry name" value="S-adenosyl-L-methionine-dependent methyltransferases"/>
    <property type="match status" value="1"/>
</dbReference>
<sequence>MAAIASGNLISPQVRAEFYFGTYANFDLESYTRLLDGAPCKKYQIDREMLYTYRRYAAQTGLGGSYRQDMDRFLELNSAINLPVLVLFGDRQPNLEVPVFTKTRRVGTRNGILLRLNRARHWNFINALREDQPWQEKLPQVIWRGAPTGYDREDSNPRLRLVEKFFDELNVGFSVGEAQGLKFDPSFVKGKVTISEQLRHKYIISVEGNDVATNLKWILASNSIPIMPKPTIDSWLMESLLEPYVHYVPVNRDFSNLPEVLDWCRDHDEDCRQISENGRNYMQHFDEAADLEIEKRIFAMFRELTDGRATMVAREAKQTERIIALEAGLKSEPDRIDAYGDPYYLKELVRQLISENRWEDAIKMIPVCEKSGPKGWYHILFARGLDLAGKNDEALRHWRAFAADRPRHVEANLRLRNLRGLEKIPSPFREILSKVPQFPVETVFDVGANTGQSCIPYHKAFQTARIHAFEPLPERFGLLCERIREEARPASGAVIPHNIALSDRVGSMRFSKMGHSTENQAVNQAVDPSRSGEAQEVQADTLEGFCKKNGIAKIDVLKIDTGGHDLAVLRGGAAMLSEVGFIQCEASANLYNKFHNSYVEIFEYLSARNFFLFDIHGLTYEPSNDGYPVLRRFYPIFVNGRLVDL</sequence>
<dbReference type="InterPro" id="IPR006598">
    <property type="entry name" value="CAP10"/>
</dbReference>
<dbReference type="GO" id="GO:0032259">
    <property type="term" value="P:methylation"/>
    <property type="evidence" value="ECO:0007669"/>
    <property type="project" value="UniProtKB-KW"/>
</dbReference>
<dbReference type="InterPro" id="IPR006342">
    <property type="entry name" value="FkbM_mtfrase"/>
</dbReference>
<dbReference type="InterPro" id="IPR029063">
    <property type="entry name" value="SAM-dependent_MTases_sf"/>
</dbReference>
<dbReference type="InterPro" id="IPR051091">
    <property type="entry name" value="O-Glucosyltr/Glycosyltrsf_90"/>
</dbReference>
<dbReference type="Gene3D" id="3.40.50.150">
    <property type="entry name" value="Vaccinia Virus protein VP39"/>
    <property type="match status" value="1"/>
</dbReference>
<protein>
    <submittedName>
        <fullName evidence="3">FkbM family methyltransferase</fullName>
    </submittedName>
</protein>
<dbReference type="Pfam" id="PF05050">
    <property type="entry name" value="Methyltransf_21"/>
    <property type="match status" value="1"/>
</dbReference>
<dbReference type="EMBL" id="CP124535">
    <property type="protein sequence ID" value="WGV16062.1"/>
    <property type="molecule type" value="Genomic_DNA"/>
</dbReference>
<reference evidence="3 4" key="1">
    <citation type="submission" date="2023-04" db="EMBL/GenBank/DDBJ databases">
        <title>YMD61, complete Genome.</title>
        <authorList>
            <person name="Zhang J."/>
        </authorList>
    </citation>
    <scope>NUCLEOTIDE SEQUENCE [LARGE SCALE GENOMIC DNA]</scope>
    <source>
        <strain evidence="3 4">YMD61</strain>
    </source>
</reference>
<proteinExistence type="predicted"/>
<dbReference type="GO" id="GO:0008168">
    <property type="term" value="F:methyltransferase activity"/>
    <property type="evidence" value="ECO:0007669"/>
    <property type="project" value="UniProtKB-KW"/>
</dbReference>
<evidence type="ECO:0000256" key="1">
    <source>
        <dbReference type="ARBA" id="ARBA00022679"/>
    </source>
</evidence>
<accession>A0ABY8Q6Z2</accession>
<evidence type="ECO:0000313" key="4">
    <source>
        <dbReference type="Proteomes" id="UP001230978"/>
    </source>
</evidence>
<evidence type="ECO:0000313" key="3">
    <source>
        <dbReference type="EMBL" id="WGV16062.1"/>
    </source>
</evidence>
<keyword evidence="1" id="KW-0808">Transferase</keyword>
<dbReference type="PANTHER" id="PTHR12203">
    <property type="entry name" value="KDEL LYS-ASP-GLU-LEU CONTAINING - RELATED"/>
    <property type="match status" value="1"/>
</dbReference>
<keyword evidence="3" id="KW-0489">Methyltransferase</keyword>
<dbReference type="PANTHER" id="PTHR12203:SF35">
    <property type="entry name" value="PROTEIN O-GLUCOSYLTRANSFERASE 1"/>
    <property type="match status" value="1"/>
</dbReference>
<evidence type="ECO:0000259" key="2">
    <source>
        <dbReference type="SMART" id="SM00672"/>
    </source>
</evidence>
<dbReference type="SMART" id="SM00672">
    <property type="entry name" value="CAP10"/>
    <property type="match status" value="1"/>
</dbReference>
<dbReference type="Pfam" id="PF05686">
    <property type="entry name" value="Glyco_transf_90"/>
    <property type="match status" value="1"/>
</dbReference>
<keyword evidence="4" id="KW-1185">Reference proteome</keyword>